<keyword evidence="2" id="KW-1185">Reference proteome</keyword>
<dbReference type="EMBL" id="JAGSXJ010000011">
    <property type="protein sequence ID" value="KAH6687198.1"/>
    <property type="molecule type" value="Genomic_DNA"/>
</dbReference>
<accession>A0A9P8VBW5</accession>
<dbReference type="AlphaFoldDB" id="A0A9P8VBW5"/>
<evidence type="ECO:0000313" key="2">
    <source>
        <dbReference type="Proteomes" id="UP000770015"/>
    </source>
</evidence>
<dbReference type="Proteomes" id="UP000770015">
    <property type="component" value="Unassembled WGS sequence"/>
</dbReference>
<proteinExistence type="predicted"/>
<reference evidence="1" key="1">
    <citation type="journal article" date="2021" name="Nat. Commun.">
        <title>Genetic determinants of endophytism in the Arabidopsis root mycobiome.</title>
        <authorList>
            <person name="Mesny F."/>
            <person name="Miyauchi S."/>
            <person name="Thiergart T."/>
            <person name="Pickel B."/>
            <person name="Atanasova L."/>
            <person name="Karlsson M."/>
            <person name="Huettel B."/>
            <person name="Barry K.W."/>
            <person name="Haridas S."/>
            <person name="Chen C."/>
            <person name="Bauer D."/>
            <person name="Andreopoulos W."/>
            <person name="Pangilinan J."/>
            <person name="LaButti K."/>
            <person name="Riley R."/>
            <person name="Lipzen A."/>
            <person name="Clum A."/>
            <person name="Drula E."/>
            <person name="Henrissat B."/>
            <person name="Kohler A."/>
            <person name="Grigoriev I.V."/>
            <person name="Martin F.M."/>
            <person name="Hacquard S."/>
        </authorList>
    </citation>
    <scope>NUCLEOTIDE SEQUENCE</scope>
    <source>
        <strain evidence="1">MPI-SDFR-AT-0117</strain>
    </source>
</reference>
<organism evidence="1 2">
    <name type="scientific">Plectosphaerella plurivora</name>
    <dbReference type="NCBI Taxonomy" id="936078"/>
    <lineage>
        <taxon>Eukaryota</taxon>
        <taxon>Fungi</taxon>
        <taxon>Dikarya</taxon>
        <taxon>Ascomycota</taxon>
        <taxon>Pezizomycotina</taxon>
        <taxon>Sordariomycetes</taxon>
        <taxon>Hypocreomycetidae</taxon>
        <taxon>Glomerellales</taxon>
        <taxon>Plectosphaerellaceae</taxon>
        <taxon>Plectosphaerella</taxon>
    </lineage>
</organism>
<comment type="caution">
    <text evidence="1">The sequence shown here is derived from an EMBL/GenBank/DDBJ whole genome shotgun (WGS) entry which is preliminary data.</text>
</comment>
<gene>
    <name evidence="1" type="ORF">F5X68DRAFT_275769</name>
</gene>
<dbReference type="OrthoDB" id="4425169at2759"/>
<protein>
    <recommendedName>
        <fullName evidence="3">ABM domain-containing protein</fullName>
    </recommendedName>
</protein>
<evidence type="ECO:0000313" key="1">
    <source>
        <dbReference type="EMBL" id="KAH6687198.1"/>
    </source>
</evidence>
<name>A0A9P8VBW5_9PEZI</name>
<sequence length="209" mass="23366">MPFTEFVIPTLKTDPETAALFGAELGPYLVKILDTHVHPPKEKYFGKILVENGIDVSEQFRLVMGLEWHADSDFNSFIDSDDFDRFKGLVKPHSQAPPVPQLYETDLSPNGVFGSPLSEVWQVQVGEDADKVAQAKKAWEKFIAAVEAAGTVSKIQGPSLNLEEKRWVGVLGWESKEAREKILGTAEVKEAKKEFETFVFNTFTSVFSK</sequence>
<evidence type="ECO:0008006" key="3">
    <source>
        <dbReference type="Google" id="ProtNLM"/>
    </source>
</evidence>